<dbReference type="PRINTS" id="PR00131">
    <property type="entry name" value="GLHYDRLASE1"/>
</dbReference>
<comment type="caution">
    <text evidence="6">The sequence shown here is derived from an EMBL/GenBank/DDBJ whole genome shotgun (WGS) entry which is preliminary data.</text>
</comment>
<dbReference type="EMBL" id="ADLK01000025">
    <property type="protein sequence ID" value="KMW17888.1"/>
    <property type="molecule type" value="Genomic_DNA"/>
</dbReference>
<dbReference type="InterPro" id="IPR017853">
    <property type="entry name" value="GH"/>
</dbReference>
<evidence type="ECO:0000256" key="2">
    <source>
        <dbReference type="ARBA" id="ARBA00022801"/>
    </source>
</evidence>
<dbReference type="GeneID" id="93165616"/>
<dbReference type="GO" id="GO:0008422">
    <property type="term" value="F:beta-glucosidase activity"/>
    <property type="evidence" value="ECO:0007669"/>
    <property type="project" value="TreeGrafter"/>
</dbReference>
<dbReference type="PROSITE" id="PS00572">
    <property type="entry name" value="GLYCOSYL_HYDROL_F1_1"/>
    <property type="match status" value="1"/>
</dbReference>
<evidence type="ECO:0000256" key="4">
    <source>
        <dbReference type="PROSITE-ProRule" id="PRU10055"/>
    </source>
</evidence>
<sequence>MRFPEDLLWGSASADFQYEGGFGEDGRGVITQDFVTDGSVDVPRMMTYRLPDGTRGETPARTSMPKGAVGDFREGKYYPSHQAVDFYHHYKEDIRYLADMGLNCMRFSICWTRIFPTGMEEKPNKKGLDFYEAVVDECLKYDIQPLITICHDELPAYLAEHYQGWMSRVTIDCYVKLCRALFERLGGRVKYWLTFNEVNILNGYSHLGTTDCTMAATYQCAHHMFVASALAVKLGHEMMPGALFGAMYAASPVYARTCRPQDVFAQMTIRRRTLFYIDVMARGEYPVWQADFFKDNGVELVIEPGDKEILSQGTIDYISFSMYRSTTCTADSELKMNVLSFDPNPYLEATPWGWTIDPLGLRYVLNEFWDRYQLPLFIVENGLGMADEPDEDFWVEDDYRINYLKDHFKAIKDAVELDGIPVLGYTMWGGIDLVSLSTGEMKKRYGWVYVDMDDKGKGSLKRYPKKSFYWMKDFMKNGSRTPLNS</sequence>
<evidence type="ECO:0000256" key="3">
    <source>
        <dbReference type="ARBA" id="ARBA00023295"/>
    </source>
</evidence>
<gene>
    <name evidence="6" type="ORF">HMPREF9470_03369</name>
</gene>
<feature type="active site" description="Nucleophile" evidence="4">
    <location>
        <position position="380"/>
    </location>
</feature>
<evidence type="ECO:0008006" key="8">
    <source>
        <dbReference type="Google" id="ProtNLM"/>
    </source>
</evidence>
<organism evidence="6 7">
    <name type="scientific">[Clostridium] citroniae WAL-19142</name>
    <dbReference type="NCBI Taxonomy" id="742734"/>
    <lineage>
        <taxon>Bacteria</taxon>
        <taxon>Bacillati</taxon>
        <taxon>Bacillota</taxon>
        <taxon>Clostridia</taxon>
        <taxon>Lachnospirales</taxon>
        <taxon>Lachnospiraceae</taxon>
        <taxon>Enterocloster</taxon>
    </lineage>
</organism>
<dbReference type="Gene3D" id="3.20.20.80">
    <property type="entry name" value="Glycosidases"/>
    <property type="match status" value="1"/>
</dbReference>
<proteinExistence type="inferred from homology"/>
<protein>
    <recommendedName>
        <fullName evidence="8">6-phospho-beta-glucosidase</fullName>
    </recommendedName>
</protein>
<comment type="similarity">
    <text evidence="1 5">Belongs to the glycosyl hydrolase 1 family.</text>
</comment>
<dbReference type="RefSeq" id="WP_048930265.1">
    <property type="nucleotide sequence ID" value="NZ_KQ235879.1"/>
</dbReference>
<dbReference type="PANTHER" id="PTHR10353:SF122">
    <property type="entry name" value="6-PHOSPHO-BETA-GLUCOSIDASE ASCB-RELATED"/>
    <property type="match status" value="1"/>
</dbReference>
<dbReference type="Pfam" id="PF00232">
    <property type="entry name" value="Glyco_hydro_1"/>
    <property type="match status" value="2"/>
</dbReference>
<dbReference type="PATRIC" id="fig|742734.4.peg.3611"/>
<dbReference type="GO" id="GO:0005829">
    <property type="term" value="C:cytosol"/>
    <property type="evidence" value="ECO:0007669"/>
    <property type="project" value="TreeGrafter"/>
</dbReference>
<dbReference type="GO" id="GO:0016052">
    <property type="term" value="P:carbohydrate catabolic process"/>
    <property type="evidence" value="ECO:0007669"/>
    <property type="project" value="TreeGrafter"/>
</dbReference>
<dbReference type="AlphaFoldDB" id="A0A0J9BYM2"/>
<accession>A0A0J9BYM2</accession>
<evidence type="ECO:0000313" key="7">
    <source>
        <dbReference type="Proteomes" id="UP000037392"/>
    </source>
</evidence>
<dbReference type="OrthoDB" id="2339329at2"/>
<dbReference type="PANTHER" id="PTHR10353">
    <property type="entry name" value="GLYCOSYL HYDROLASE"/>
    <property type="match status" value="1"/>
</dbReference>
<reference evidence="6 7" key="1">
    <citation type="submission" date="2011-04" db="EMBL/GenBank/DDBJ databases">
        <title>The Genome Sequence of Clostridium citroniae WAL-19142.</title>
        <authorList>
            <consortium name="The Broad Institute Genome Sequencing Platform"/>
            <person name="Earl A."/>
            <person name="Ward D."/>
            <person name="Feldgarden M."/>
            <person name="Gevers D."/>
            <person name="Warren Y.A."/>
            <person name="Tyrrell K.L."/>
            <person name="Citron D.M."/>
            <person name="Goldstein E.J."/>
            <person name="Daigneault M."/>
            <person name="Allen-Vercoe E."/>
            <person name="Young S.K."/>
            <person name="Zeng Q."/>
            <person name="Gargeya S."/>
            <person name="Fitzgerald M."/>
            <person name="Haas B."/>
            <person name="Abouelleil A."/>
            <person name="Alvarado L."/>
            <person name="Arachchi H.M."/>
            <person name="Berlin A."/>
            <person name="Brown A."/>
            <person name="Chapman S.B."/>
            <person name="Chen Z."/>
            <person name="Dunbar C."/>
            <person name="Freedman E."/>
            <person name="Gearin G."/>
            <person name="Gellesch M."/>
            <person name="Goldberg J."/>
            <person name="Griggs A."/>
            <person name="Gujja S."/>
            <person name="Heilman E.R."/>
            <person name="Heiman D."/>
            <person name="Howarth C."/>
            <person name="Larson L."/>
            <person name="Lui A."/>
            <person name="MacDonald P.J."/>
            <person name="Mehta T."/>
            <person name="Montmayeur A."/>
            <person name="Murphy C."/>
            <person name="Neiman D."/>
            <person name="Pearson M."/>
            <person name="Priest M."/>
            <person name="Roberts A."/>
            <person name="Saif S."/>
            <person name="Shea T."/>
            <person name="Shenoy N."/>
            <person name="Sisk P."/>
            <person name="Stolte C."/>
            <person name="Sykes S."/>
            <person name="White J."/>
            <person name="Yandava C."/>
            <person name="Wortman J."/>
            <person name="Nusbaum C."/>
            <person name="Birren B."/>
        </authorList>
    </citation>
    <scope>NUCLEOTIDE SEQUENCE [LARGE SCALE GENOMIC DNA]</scope>
    <source>
        <strain evidence="6 7">WAL-19142</strain>
    </source>
</reference>
<keyword evidence="2" id="KW-0378">Hydrolase</keyword>
<name>A0A0J9BYM2_9FIRM</name>
<dbReference type="SUPFAM" id="SSF51445">
    <property type="entry name" value="(Trans)glycosidases"/>
    <property type="match status" value="1"/>
</dbReference>
<dbReference type="Proteomes" id="UP000037392">
    <property type="component" value="Unassembled WGS sequence"/>
</dbReference>
<evidence type="ECO:0000256" key="5">
    <source>
        <dbReference type="RuleBase" id="RU003690"/>
    </source>
</evidence>
<evidence type="ECO:0000313" key="6">
    <source>
        <dbReference type="EMBL" id="KMW17888.1"/>
    </source>
</evidence>
<dbReference type="InterPro" id="IPR001360">
    <property type="entry name" value="Glyco_hydro_1"/>
</dbReference>
<dbReference type="InterPro" id="IPR018120">
    <property type="entry name" value="Glyco_hydro_1_AS"/>
</dbReference>
<keyword evidence="3" id="KW-0326">Glycosidase</keyword>
<evidence type="ECO:0000256" key="1">
    <source>
        <dbReference type="ARBA" id="ARBA00010838"/>
    </source>
</evidence>